<feature type="transmembrane region" description="Helical" evidence="6">
    <location>
        <begin position="6"/>
        <end position="26"/>
    </location>
</feature>
<dbReference type="Pfam" id="PF12832">
    <property type="entry name" value="MFS_1_like"/>
    <property type="match status" value="1"/>
</dbReference>
<dbReference type="AlphaFoldDB" id="A0AAV2RXY5"/>
<evidence type="ECO:0000256" key="4">
    <source>
        <dbReference type="ARBA" id="ARBA00022989"/>
    </source>
</evidence>
<feature type="transmembrane region" description="Helical" evidence="6">
    <location>
        <begin position="74"/>
        <end position="94"/>
    </location>
</feature>
<dbReference type="Proteomes" id="UP001497623">
    <property type="component" value="Unassembled WGS sequence"/>
</dbReference>
<dbReference type="PANTHER" id="PTHR16172:SF41">
    <property type="entry name" value="MAJOR FACILITATOR SUPERFAMILY DOMAIN-CONTAINING PROTEIN 6-LIKE"/>
    <property type="match status" value="1"/>
</dbReference>
<proteinExistence type="inferred from homology"/>
<accession>A0AAV2RXY5</accession>
<keyword evidence="4 6" id="KW-1133">Transmembrane helix</keyword>
<keyword evidence="5 6" id="KW-0472">Membrane</keyword>
<comment type="caution">
    <text evidence="8">The sequence shown here is derived from an EMBL/GenBank/DDBJ whole genome shotgun (WGS) entry which is preliminary data.</text>
</comment>
<protein>
    <recommendedName>
        <fullName evidence="7">Major facilitator superfamily associated domain-containing protein</fullName>
    </recommendedName>
</protein>
<evidence type="ECO:0000256" key="5">
    <source>
        <dbReference type="ARBA" id="ARBA00023136"/>
    </source>
</evidence>
<feature type="transmembrane region" description="Helical" evidence="6">
    <location>
        <begin position="46"/>
        <end position="68"/>
    </location>
</feature>
<keyword evidence="3 6" id="KW-0812">Transmembrane</keyword>
<dbReference type="InterPro" id="IPR024989">
    <property type="entry name" value="MFS_assoc_dom"/>
</dbReference>
<reference evidence="8 9" key="1">
    <citation type="submission" date="2024-05" db="EMBL/GenBank/DDBJ databases">
        <authorList>
            <person name="Wallberg A."/>
        </authorList>
    </citation>
    <scope>NUCLEOTIDE SEQUENCE [LARGE SCALE GENOMIC DNA]</scope>
</reference>
<evidence type="ECO:0000313" key="9">
    <source>
        <dbReference type="Proteomes" id="UP001497623"/>
    </source>
</evidence>
<evidence type="ECO:0000259" key="7">
    <source>
        <dbReference type="Pfam" id="PF12832"/>
    </source>
</evidence>
<evidence type="ECO:0000256" key="1">
    <source>
        <dbReference type="ARBA" id="ARBA00004141"/>
    </source>
</evidence>
<feature type="non-terminal residue" evidence="8">
    <location>
        <position position="107"/>
    </location>
</feature>
<dbReference type="EMBL" id="CAXKWB010034009">
    <property type="protein sequence ID" value="CAL4144070.1"/>
    <property type="molecule type" value="Genomic_DNA"/>
</dbReference>
<dbReference type="InterPro" id="IPR051717">
    <property type="entry name" value="MFS_MFSD6"/>
</dbReference>
<comment type="similarity">
    <text evidence="2">Belongs to the major facilitator superfamily. MFSD6 family.</text>
</comment>
<keyword evidence="9" id="KW-1185">Reference proteome</keyword>
<feature type="non-terminal residue" evidence="8">
    <location>
        <position position="1"/>
    </location>
</feature>
<dbReference type="GO" id="GO:0016020">
    <property type="term" value="C:membrane"/>
    <property type="evidence" value="ECO:0007669"/>
    <property type="project" value="UniProtKB-SubCell"/>
</dbReference>
<dbReference type="InterPro" id="IPR036259">
    <property type="entry name" value="MFS_trans_sf"/>
</dbReference>
<gene>
    <name evidence="8" type="ORF">MNOR_LOCUS29399</name>
</gene>
<evidence type="ECO:0000256" key="2">
    <source>
        <dbReference type="ARBA" id="ARBA00005241"/>
    </source>
</evidence>
<organism evidence="8 9">
    <name type="scientific">Meganyctiphanes norvegica</name>
    <name type="common">Northern krill</name>
    <name type="synonym">Thysanopoda norvegica</name>
    <dbReference type="NCBI Taxonomy" id="48144"/>
    <lineage>
        <taxon>Eukaryota</taxon>
        <taxon>Metazoa</taxon>
        <taxon>Ecdysozoa</taxon>
        <taxon>Arthropoda</taxon>
        <taxon>Crustacea</taxon>
        <taxon>Multicrustacea</taxon>
        <taxon>Malacostraca</taxon>
        <taxon>Eumalacostraca</taxon>
        <taxon>Eucarida</taxon>
        <taxon>Euphausiacea</taxon>
        <taxon>Euphausiidae</taxon>
        <taxon>Meganyctiphanes</taxon>
    </lineage>
</organism>
<feature type="domain" description="Major facilitator superfamily associated" evidence="7">
    <location>
        <begin position="4"/>
        <end position="105"/>
    </location>
</feature>
<dbReference type="SUPFAM" id="SSF103473">
    <property type="entry name" value="MFS general substrate transporter"/>
    <property type="match status" value="1"/>
</dbReference>
<name>A0AAV2RXY5_MEGNR</name>
<evidence type="ECO:0000256" key="3">
    <source>
        <dbReference type="ARBA" id="ARBA00022692"/>
    </source>
</evidence>
<comment type="subcellular location">
    <subcellularLocation>
        <location evidence="1">Membrane</location>
        <topology evidence="1">Multi-pass membrane protein</topology>
    </subcellularLocation>
</comment>
<evidence type="ECO:0000313" key="8">
    <source>
        <dbReference type="EMBL" id="CAL4144070.1"/>
    </source>
</evidence>
<evidence type="ECO:0000256" key="6">
    <source>
        <dbReference type="SAM" id="Phobius"/>
    </source>
</evidence>
<dbReference type="PANTHER" id="PTHR16172">
    <property type="entry name" value="MAJOR FACILITATOR SUPERFAMILY DOMAIN-CONTAINING PROTEIN 6-LIKE"/>
    <property type="match status" value="1"/>
</dbReference>
<sequence>HYGSFWLLLIALVMFECTNSITASLCDMASLQLLGDDRHNFGLQRVWATVGWGIMALVYGAAIDYFSYGGHVRNYTAGYIISMSLWVVALIPTTKIKFVNTNKKEKE</sequence>